<protein>
    <recommendedName>
        <fullName evidence="3">Haloacid dehalogenase-like hydrolase</fullName>
    </recommendedName>
</protein>
<sequence>MTLELVFDFDGTITQNDSIASVLDAALSYHKANSSPKAADSLTDAWHHVVKSYMTDLDAYHKSFDPATQDSQLTSLETARVLFSNQPRRQIEEASQSRVKEAGLFSGVPLDHLFQSGHEHRDRNTVELRDGFSNFTRLIQSRSAVEETANIQILSVNWSASYIRGVLSREGISSVIANETNPADGSINALPPIDHDGASGDWPSVLAVGADKLSALRCVYRQLQAGRPKLPVEIICFGDSTTDLECLLEFGGIVISPESEIAQRPRPETTNSNNTGFNWSELLHVLRTRLRHNVPHVSEHKDELVCWARDFTEIKDSSFLRKRAANMKSTKA</sequence>
<evidence type="ECO:0008006" key="3">
    <source>
        <dbReference type="Google" id="ProtNLM"/>
    </source>
</evidence>
<dbReference type="SUPFAM" id="SSF56784">
    <property type="entry name" value="HAD-like"/>
    <property type="match status" value="1"/>
</dbReference>
<comment type="caution">
    <text evidence="1">The sequence shown here is derived from an EMBL/GenBank/DDBJ whole genome shotgun (WGS) entry which is preliminary data.</text>
</comment>
<evidence type="ECO:0000313" key="2">
    <source>
        <dbReference type="Proteomes" id="UP001583177"/>
    </source>
</evidence>
<dbReference type="EMBL" id="JAWRVE010000150">
    <property type="protein sequence ID" value="KAL1853252.1"/>
    <property type="molecule type" value="Genomic_DNA"/>
</dbReference>
<dbReference type="InterPro" id="IPR036412">
    <property type="entry name" value="HAD-like_sf"/>
</dbReference>
<organism evidence="1 2">
    <name type="scientific">Diaporthe australafricana</name>
    <dbReference type="NCBI Taxonomy" id="127596"/>
    <lineage>
        <taxon>Eukaryota</taxon>
        <taxon>Fungi</taxon>
        <taxon>Dikarya</taxon>
        <taxon>Ascomycota</taxon>
        <taxon>Pezizomycotina</taxon>
        <taxon>Sordariomycetes</taxon>
        <taxon>Sordariomycetidae</taxon>
        <taxon>Diaporthales</taxon>
        <taxon>Diaporthaceae</taxon>
        <taxon>Diaporthe</taxon>
    </lineage>
</organism>
<dbReference type="InterPro" id="IPR023214">
    <property type="entry name" value="HAD_sf"/>
</dbReference>
<proteinExistence type="predicted"/>
<dbReference type="InterPro" id="IPR050849">
    <property type="entry name" value="HAD-like_hydrolase_phosphatase"/>
</dbReference>
<dbReference type="PANTHER" id="PTHR28181">
    <property type="entry name" value="UPF0655 PROTEIN YCR015C"/>
    <property type="match status" value="1"/>
</dbReference>
<dbReference type="Proteomes" id="UP001583177">
    <property type="component" value="Unassembled WGS sequence"/>
</dbReference>
<evidence type="ECO:0000313" key="1">
    <source>
        <dbReference type="EMBL" id="KAL1853252.1"/>
    </source>
</evidence>
<keyword evidence="2" id="KW-1185">Reference proteome</keyword>
<gene>
    <name evidence="1" type="ORF">Daus18300_011820</name>
</gene>
<dbReference type="Gene3D" id="3.40.50.1000">
    <property type="entry name" value="HAD superfamily/HAD-like"/>
    <property type="match status" value="1"/>
</dbReference>
<accession>A0ABR3W540</accession>
<dbReference type="PANTHER" id="PTHR28181:SF1">
    <property type="entry name" value="COLD TOLERANCE PROTEIN 1"/>
    <property type="match status" value="1"/>
</dbReference>
<reference evidence="1 2" key="1">
    <citation type="journal article" date="2024" name="IMA Fungus">
        <title>IMA Genome - F19 : A genome assembly and annotation guide to empower mycologists, including annotated draft genome sequences of Ceratocystis pirilliformis, Diaporthe australafricana, Fusarium ophioides, Paecilomyces lecythidis, and Sporothrix stenoceras.</title>
        <authorList>
            <person name="Aylward J."/>
            <person name="Wilson A.M."/>
            <person name="Visagie C.M."/>
            <person name="Spraker J."/>
            <person name="Barnes I."/>
            <person name="Buitendag C."/>
            <person name="Ceriani C."/>
            <person name="Del Mar Angel L."/>
            <person name="du Plessis D."/>
            <person name="Fuchs T."/>
            <person name="Gasser K."/>
            <person name="Kramer D."/>
            <person name="Li W."/>
            <person name="Munsamy K."/>
            <person name="Piso A."/>
            <person name="Price J.L."/>
            <person name="Sonnekus B."/>
            <person name="Thomas C."/>
            <person name="van der Nest A."/>
            <person name="van Dijk A."/>
            <person name="van Heerden A."/>
            <person name="van Vuuren N."/>
            <person name="Yilmaz N."/>
            <person name="Duong T.A."/>
            <person name="van der Merwe N.A."/>
            <person name="Wingfield M.J."/>
            <person name="Wingfield B.D."/>
        </authorList>
    </citation>
    <scope>NUCLEOTIDE SEQUENCE [LARGE SCALE GENOMIC DNA]</scope>
    <source>
        <strain evidence="1 2">CMW 18300</strain>
    </source>
</reference>
<name>A0ABR3W540_9PEZI</name>